<evidence type="ECO:0000313" key="3">
    <source>
        <dbReference type="EMBL" id="KAK4465797.1"/>
    </source>
</evidence>
<organism evidence="3 4">
    <name type="scientific">Cladorrhinum samala</name>
    <dbReference type="NCBI Taxonomy" id="585594"/>
    <lineage>
        <taxon>Eukaryota</taxon>
        <taxon>Fungi</taxon>
        <taxon>Dikarya</taxon>
        <taxon>Ascomycota</taxon>
        <taxon>Pezizomycotina</taxon>
        <taxon>Sordariomycetes</taxon>
        <taxon>Sordariomycetidae</taxon>
        <taxon>Sordariales</taxon>
        <taxon>Podosporaceae</taxon>
        <taxon>Cladorrhinum</taxon>
    </lineage>
</organism>
<dbReference type="EMBL" id="MU864936">
    <property type="protein sequence ID" value="KAK4465797.1"/>
    <property type="molecule type" value="Genomic_DNA"/>
</dbReference>
<feature type="domain" description="NADH:flavin oxidoreductase/NADH oxidase N-terminal" evidence="2">
    <location>
        <begin position="10"/>
        <end position="352"/>
    </location>
</feature>
<dbReference type="InterPro" id="IPR001155">
    <property type="entry name" value="OxRdtase_FMN_N"/>
</dbReference>
<sequence length="387" mass="42552">MASNSSTSALFEPITLSSATKPLGHRMALAPLTRFRANDDHVPIVPLMAEYYSQRASSLPGTLLITEATFVSPSAGGMDNVPGIWNQEQIDAWKAVTDAVHAKGGLIFLQLWSLGRAAFEKVAKKEGFEVHSSSDIPIPEEGSAVPKAMTEEEIKQRVKEYATAAKNAVEGAGFDGVEIHGANGYLIDQFLQDTCNKRTDKYGGSVENRSRFALEVVDAVVEAVGAGRTGIRLSPYSTFQGMRMADPVPQFTDVIRKIGEKHQLAYIHLVQTRIAGNKTESKPDEEVEEESLHFVLDVWKGPLLIAGGLTPESAKHLVDEEYKGRDVVAVFGRYFISTPDLPFRVKENIELNDYDRNTFYTPKSPVGYVDQPFSKEFEALNGVKAQI</sequence>
<comment type="caution">
    <text evidence="3">The sequence shown here is derived from an EMBL/GenBank/DDBJ whole genome shotgun (WGS) entry which is preliminary data.</text>
</comment>
<dbReference type="Proteomes" id="UP001321749">
    <property type="component" value="Unassembled WGS sequence"/>
</dbReference>
<dbReference type="AlphaFoldDB" id="A0AAV9HY44"/>
<name>A0AAV9HY44_9PEZI</name>
<dbReference type="FunFam" id="3.20.20.70:FF:000138">
    <property type="entry name" value="NADPH dehydrogenase 1"/>
    <property type="match status" value="1"/>
</dbReference>
<dbReference type="Gene3D" id="3.20.20.70">
    <property type="entry name" value="Aldolase class I"/>
    <property type="match status" value="1"/>
</dbReference>
<dbReference type="InterPro" id="IPR013785">
    <property type="entry name" value="Aldolase_TIM"/>
</dbReference>
<keyword evidence="4" id="KW-1185">Reference proteome</keyword>
<dbReference type="SUPFAM" id="SSF51395">
    <property type="entry name" value="FMN-linked oxidoreductases"/>
    <property type="match status" value="1"/>
</dbReference>
<dbReference type="PANTHER" id="PTHR22893">
    <property type="entry name" value="NADH OXIDOREDUCTASE-RELATED"/>
    <property type="match status" value="1"/>
</dbReference>
<reference evidence="3" key="2">
    <citation type="submission" date="2023-06" db="EMBL/GenBank/DDBJ databases">
        <authorList>
            <consortium name="Lawrence Berkeley National Laboratory"/>
            <person name="Mondo S.J."/>
            <person name="Hensen N."/>
            <person name="Bonometti L."/>
            <person name="Westerberg I."/>
            <person name="Brannstrom I.O."/>
            <person name="Guillou S."/>
            <person name="Cros-Aarteil S."/>
            <person name="Calhoun S."/>
            <person name="Haridas S."/>
            <person name="Kuo A."/>
            <person name="Pangilinan J."/>
            <person name="Riley R."/>
            <person name="Labutti K."/>
            <person name="Andreopoulos B."/>
            <person name="Lipzen A."/>
            <person name="Chen C."/>
            <person name="Yanf M."/>
            <person name="Daum C."/>
            <person name="Ng V."/>
            <person name="Clum A."/>
            <person name="Steindorff A."/>
            <person name="Ohm R."/>
            <person name="Martin F."/>
            <person name="Silar P."/>
            <person name="Natvig D."/>
            <person name="Lalanne C."/>
            <person name="Gautier V."/>
            <person name="Ament-Velasquez S.L."/>
            <person name="Kruys A."/>
            <person name="Hutchinson M.I."/>
            <person name="Powell A.J."/>
            <person name="Barry K."/>
            <person name="Miller A.N."/>
            <person name="Grigoriev I.V."/>
            <person name="Debuchy R."/>
            <person name="Gladieux P."/>
            <person name="Thoren M.H."/>
            <person name="Johannesson H."/>
        </authorList>
    </citation>
    <scope>NUCLEOTIDE SEQUENCE</scope>
    <source>
        <strain evidence="3">PSN324</strain>
    </source>
</reference>
<protein>
    <recommendedName>
        <fullName evidence="2">NADH:flavin oxidoreductase/NADH oxidase N-terminal domain-containing protein</fullName>
    </recommendedName>
</protein>
<evidence type="ECO:0000256" key="1">
    <source>
        <dbReference type="ARBA" id="ARBA00022630"/>
    </source>
</evidence>
<reference evidence="3" key="1">
    <citation type="journal article" date="2023" name="Mol. Phylogenet. Evol.">
        <title>Genome-scale phylogeny and comparative genomics of the fungal order Sordariales.</title>
        <authorList>
            <person name="Hensen N."/>
            <person name="Bonometti L."/>
            <person name="Westerberg I."/>
            <person name="Brannstrom I.O."/>
            <person name="Guillou S."/>
            <person name="Cros-Aarteil S."/>
            <person name="Calhoun S."/>
            <person name="Haridas S."/>
            <person name="Kuo A."/>
            <person name="Mondo S."/>
            <person name="Pangilinan J."/>
            <person name="Riley R."/>
            <person name="LaButti K."/>
            <person name="Andreopoulos B."/>
            <person name="Lipzen A."/>
            <person name="Chen C."/>
            <person name="Yan M."/>
            <person name="Daum C."/>
            <person name="Ng V."/>
            <person name="Clum A."/>
            <person name="Steindorff A."/>
            <person name="Ohm R.A."/>
            <person name="Martin F."/>
            <person name="Silar P."/>
            <person name="Natvig D.O."/>
            <person name="Lalanne C."/>
            <person name="Gautier V."/>
            <person name="Ament-Velasquez S.L."/>
            <person name="Kruys A."/>
            <person name="Hutchinson M.I."/>
            <person name="Powell A.J."/>
            <person name="Barry K."/>
            <person name="Miller A.N."/>
            <person name="Grigoriev I.V."/>
            <person name="Debuchy R."/>
            <person name="Gladieux P."/>
            <person name="Hiltunen Thoren M."/>
            <person name="Johannesson H."/>
        </authorList>
    </citation>
    <scope>NUCLEOTIDE SEQUENCE</scope>
    <source>
        <strain evidence="3">PSN324</strain>
    </source>
</reference>
<proteinExistence type="predicted"/>
<evidence type="ECO:0000313" key="4">
    <source>
        <dbReference type="Proteomes" id="UP001321749"/>
    </source>
</evidence>
<evidence type="ECO:0000259" key="2">
    <source>
        <dbReference type="Pfam" id="PF00724"/>
    </source>
</evidence>
<accession>A0AAV9HY44</accession>
<dbReference type="Pfam" id="PF00724">
    <property type="entry name" value="Oxidored_FMN"/>
    <property type="match status" value="1"/>
</dbReference>
<dbReference type="CDD" id="cd02933">
    <property type="entry name" value="OYE_like_FMN"/>
    <property type="match status" value="1"/>
</dbReference>
<keyword evidence="1" id="KW-0285">Flavoprotein</keyword>
<dbReference type="PANTHER" id="PTHR22893:SF91">
    <property type="entry name" value="NADPH DEHYDROGENASE 2-RELATED"/>
    <property type="match status" value="1"/>
</dbReference>
<dbReference type="GO" id="GO:0003959">
    <property type="term" value="F:NADPH dehydrogenase activity"/>
    <property type="evidence" value="ECO:0007669"/>
    <property type="project" value="TreeGrafter"/>
</dbReference>
<dbReference type="InterPro" id="IPR045247">
    <property type="entry name" value="Oye-like"/>
</dbReference>
<dbReference type="GO" id="GO:0010181">
    <property type="term" value="F:FMN binding"/>
    <property type="evidence" value="ECO:0007669"/>
    <property type="project" value="InterPro"/>
</dbReference>
<gene>
    <name evidence="3" type="ORF">QBC42DRAFT_108118</name>
</gene>